<accession>A0ABW4S5L6</accession>
<feature type="region of interest" description="Disordered" evidence="1">
    <location>
        <begin position="1"/>
        <end position="20"/>
    </location>
</feature>
<evidence type="ECO:0000256" key="1">
    <source>
        <dbReference type="SAM" id="MobiDB-lite"/>
    </source>
</evidence>
<dbReference type="RefSeq" id="WP_390261402.1">
    <property type="nucleotide sequence ID" value="NZ_JBHUGH010000009.1"/>
</dbReference>
<evidence type="ECO:0000313" key="2">
    <source>
        <dbReference type="EMBL" id="MFD1912686.1"/>
    </source>
</evidence>
<organism evidence="2 3">
    <name type="scientific">Halodurantibacterium flavum</name>
    <dbReference type="NCBI Taxonomy" id="1382802"/>
    <lineage>
        <taxon>Bacteria</taxon>
        <taxon>Pseudomonadati</taxon>
        <taxon>Pseudomonadota</taxon>
        <taxon>Alphaproteobacteria</taxon>
        <taxon>Rhodobacterales</taxon>
        <taxon>Paracoccaceae</taxon>
        <taxon>Halodurantibacterium</taxon>
    </lineage>
</organism>
<gene>
    <name evidence="2" type="ORF">ACFSGJ_10745</name>
</gene>
<comment type="caution">
    <text evidence="2">The sequence shown here is derived from an EMBL/GenBank/DDBJ whole genome shotgun (WGS) entry which is preliminary data.</text>
</comment>
<dbReference type="Pfam" id="PF20135">
    <property type="entry name" value="DUF6525"/>
    <property type="match status" value="1"/>
</dbReference>
<name>A0ABW4S5L6_9RHOB</name>
<feature type="compositionally biased region" description="Basic residues" evidence="1">
    <location>
        <begin position="1"/>
        <end position="11"/>
    </location>
</feature>
<dbReference type="Proteomes" id="UP001597353">
    <property type="component" value="Unassembled WGS sequence"/>
</dbReference>
<sequence>MRRNTKTALPRKRSDGMRGHDALPPELRAWVHSAALPWSARSVLRIWTRALREAGGDAQAARTLLDAAEARMIARDAATIWGPGYPAPTGGQQADHPGTLALRR</sequence>
<protein>
    <submittedName>
        <fullName evidence="2">DUF6525 family protein</fullName>
    </submittedName>
</protein>
<reference evidence="3" key="1">
    <citation type="journal article" date="2019" name="Int. J. Syst. Evol. Microbiol.">
        <title>The Global Catalogue of Microorganisms (GCM) 10K type strain sequencing project: providing services to taxonomists for standard genome sequencing and annotation.</title>
        <authorList>
            <consortium name="The Broad Institute Genomics Platform"/>
            <consortium name="The Broad Institute Genome Sequencing Center for Infectious Disease"/>
            <person name="Wu L."/>
            <person name="Ma J."/>
        </authorList>
    </citation>
    <scope>NUCLEOTIDE SEQUENCE [LARGE SCALE GENOMIC DNA]</scope>
    <source>
        <strain evidence="3">CGMCC 4.7242</strain>
    </source>
</reference>
<proteinExistence type="predicted"/>
<dbReference type="EMBL" id="JBHUGH010000009">
    <property type="protein sequence ID" value="MFD1912686.1"/>
    <property type="molecule type" value="Genomic_DNA"/>
</dbReference>
<keyword evidence="3" id="KW-1185">Reference proteome</keyword>
<feature type="region of interest" description="Disordered" evidence="1">
    <location>
        <begin position="84"/>
        <end position="104"/>
    </location>
</feature>
<evidence type="ECO:0000313" key="3">
    <source>
        <dbReference type="Proteomes" id="UP001597353"/>
    </source>
</evidence>
<dbReference type="InterPro" id="IPR045386">
    <property type="entry name" value="DUF6525"/>
</dbReference>